<feature type="transmembrane region" description="Helical" evidence="6">
    <location>
        <begin position="178"/>
        <end position="198"/>
    </location>
</feature>
<protein>
    <submittedName>
        <fullName evidence="7">LysE family transporter</fullName>
    </submittedName>
</protein>
<comment type="caution">
    <text evidence="7">The sequence shown here is derived from an EMBL/GenBank/DDBJ whole genome shotgun (WGS) entry which is preliminary data.</text>
</comment>
<feature type="transmembrane region" description="Helical" evidence="6">
    <location>
        <begin position="145"/>
        <end position="166"/>
    </location>
</feature>
<sequence>MEAFAYGLLMALGLILPLGVQNLYVLTQGMLQPSLLKGLPTSITASLSDTFLILLSVTGLNAVIAAVPELAIVMNVAGILFLWYMGYRAWQSEAFSGAGNSAGDATVKKQILFTLSVSLLNPHAIIDTLSVIGASSLHYEGREQLLFLSACILVSWLWFHGLLLLGRIVVHSNRTRGWFNYLNQLSALLLWGSSLLLLRNLLS</sequence>
<feature type="transmembrane region" description="Helical" evidence="6">
    <location>
        <begin position="6"/>
        <end position="26"/>
    </location>
</feature>
<dbReference type="PANTHER" id="PTHR30086:SF20">
    <property type="entry name" value="ARGININE EXPORTER PROTEIN ARGO-RELATED"/>
    <property type="match status" value="1"/>
</dbReference>
<dbReference type="PANTHER" id="PTHR30086">
    <property type="entry name" value="ARGININE EXPORTER PROTEIN ARGO"/>
    <property type="match status" value="1"/>
</dbReference>
<organism evidence="7 8">
    <name type="scientific">Paenibacillus oenotherae</name>
    <dbReference type="NCBI Taxonomy" id="1435645"/>
    <lineage>
        <taxon>Bacteria</taxon>
        <taxon>Bacillati</taxon>
        <taxon>Bacillota</taxon>
        <taxon>Bacilli</taxon>
        <taxon>Bacillales</taxon>
        <taxon>Paenibacillaceae</taxon>
        <taxon>Paenibacillus</taxon>
    </lineage>
</organism>
<dbReference type="EMBL" id="JAHZIJ010000002">
    <property type="protein sequence ID" value="MBW7474281.1"/>
    <property type="molecule type" value="Genomic_DNA"/>
</dbReference>
<dbReference type="Pfam" id="PF01810">
    <property type="entry name" value="LysE"/>
    <property type="match status" value="1"/>
</dbReference>
<evidence type="ECO:0000313" key="7">
    <source>
        <dbReference type="EMBL" id="MBW7474281.1"/>
    </source>
</evidence>
<gene>
    <name evidence="7" type="ORF">K0T92_05955</name>
</gene>
<evidence type="ECO:0000256" key="5">
    <source>
        <dbReference type="ARBA" id="ARBA00023136"/>
    </source>
</evidence>
<keyword evidence="3 6" id="KW-0812">Transmembrane</keyword>
<dbReference type="Proteomes" id="UP000812277">
    <property type="component" value="Unassembled WGS sequence"/>
</dbReference>
<feature type="transmembrane region" description="Helical" evidence="6">
    <location>
        <begin position="70"/>
        <end position="90"/>
    </location>
</feature>
<reference evidence="7 8" key="1">
    <citation type="submission" date="2021-07" db="EMBL/GenBank/DDBJ databases">
        <title>Paenibacillus radiodurans sp. nov., isolated from the southeastern edge of Tengger Desert.</title>
        <authorList>
            <person name="Zhang G."/>
        </authorList>
    </citation>
    <scope>NUCLEOTIDE SEQUENCE [LARGE SCALE GENOMIC DNA]</scope>
    <source>
        <strain evidence="7 8">DT7-4</strain>
    </source>
</reference>
<keyword evidence="5 6" id="KW-0472">Membrane</keyword>
<evidence type="ECO:0000256" key="6">
    <source>
        <dbReference type="SAM" id="Phobius"/>
    </source>
</evidence>
<evidence type="ECO:0000256" key="3">
    <source>
        <dbReference type="ARBA" id="ARBA00022692"/>
    </source>
</evidence>
<proteinExistence type="predicted"/>
<evidence type="ECO:0000256" key="1">
    <source>
        <dbReference type="ARBA" id="ARBA00004651"/>
    </source>
</evidence>
<keyword evidence="2" id="KW-1003">Cell membrane</keyword>
<evidence type="ECO:0000256" key="2">
    <source>
        <dbReference type="ARBA" id="ARBA00022475"/>
    </source>
</evidence>
<feature type="transmembrane region" description="Helical" evidence="6">
    <location>
        <begin position="111"/>
        <end position="133"/>
    </location>
</feature>
<dbReference type="InterPro" id="IPR001123">
    <property type="entry name" value="LeuE-type"/>
</dbReference>
<comment type="subcellular location">
    <subcellularLocation>
        <location evidence="1">Cell membrane</location>
        <topology evidence="1">Multi-pass membrane protein</topology>
    </subcellularLocation>
</comment>
<name>A0ABS7D391_9BACL</name>
<evidence type="ECO:0000256" key="4">
    <source>
        <dbReference type="ARBA" id="ARBA00022989"/>
    </source>
</evidence>
<keyword evidence="4 6" id="KW-1133">Transmembrane helix</keyword>
<dbReference type="RefSeq" id="WP_219871506.1">
    <property type="nucleotide sequence ID" value="NZ_JAHZIJ010000002.1"/>
</dbReference>
<keyword evidence="8" id="KW-1185">Reference proteome</keyword>
<accession>A0ABS7D391</accession>
<evidence type="ECO:0000313" key="8">
    <source>
        <dbReference type="Proteomes" id="UP000812277"/>
    </source>
</evidence>